<sequence length="99" mass="11420">MCLSRFSGDISLISTQNQRRYQELIESNTKQILVKLQVQTYTCVQSQTRCSPHAIINQAVFTPEIQLTLDTNEDTPDSNRGNNNDWGRQFVKVYIILQL</sequence>
<accession>A0ABP1GYD4</accession>
<proteinExistence type="predicted"/>
<keyword evidence="2" id="KW-1185">Reference proteome</keyword>
<evidence type="ECO:0000313" key="2">
    <source>
        <dbReference type="Proteomes" id="UP001642409"/>
    </source>
</evidence>
<evidence type="ECO:0000313" key="1">
    <source>
        <dbReference type="EMBL" id="CAL5979565.1"/>
    </source>
</evidence>
<name>A0ABP1GYD4_9EUKA</name>
<protein>
    <submittedName>
        <fullName evidence="1">Hypothetical_protein</fullName>
    </submittedName>
</protein>
<organism evidence="1 2">
    <name type="scientific">Hexamita inflata</name>
    <dbReference type="NCBI Taxonomy" id="28002"/>
    <lineage>
        <taxon>Eukaryota</taxon>
        <taxon>Metamonada</taxon>
        <taxon>Diplomonadida</taxon>
        <taxon>Hexamitidae</taxon>
        <taxon>Hexamitinae</taxon>
        <taxon>Hexamita</taxon>
    </lineage>
</organism>
<dbReference type="EMBL" id="CAXDID020000011">
    <property type="protein sequence ID" value="CAL5979565.1"/>
    <property type="molecule type" value="Genomic_DNA"/>
</dbReference>
<dbReference type="Proteomes" id="UP001642409">
    <property type="component" value="Unassembled WGS sequence"/>
</dbReference>
<gene>
    <name evidence="1" type="ORF">HINF_LOCUS5712</name>
</gene>
<reference evidence="1 2" key="1">
    <citation type="submission" date="2024-07" db="EMBL/GenBank/DDBJ databases">
        <authorList>
            <person name="Akdeniz Z."/>
        </authorList>
    </citation>
    <scope>NUCLEOTIDE SEQUENCE [LARGE SCALE GENOMIC DNA]</scope>
</reference>
<comment type="caution">
    <text evidence="1">The sequence shown here is derived from an EMBL/GenBank/DDBJ whole genome shotgun (WGS) entry which is preliminary data.</text>
</comment>